<dbReference type="AlphaFoldDB" id="A0A840P9H7"/>
<dbReference type="EC" id="2.7.13.3" evidence="2"/>
<proteinExistence type="predicted"/>
<dbReference type="InterPro" id="IPR011712">
    <property type="entry name" value="Sig_transdc_His_kin_sub3_dim/P"/>
</dbReference>
<keyword evidence="6 11" id="KW-0418">Kinase</keyword>
<feature type="domain" description="Signal transduction histidine kinase subgroup 3 dimerisation and phosphoacceptor" evidence="10">
    <location>
        <begin position="183"/>
        <end position="247"/>
    </location>
</feature>
<keyword evidence="4" id="KW-0808">Transferase</keyword>
<feature type="transmembrane region" description="Helical" evidence="9">
    <location>
        <begin position="134"/>
        <end position="153"/>
    </location>
</feature>
<dbReference type="GO" id="GO:0000155">
    <property type="term" value="F:phosphorelay sensor kinase activity"/>
    <property type="evidence" value="ECO:0007669"/>
    <property type="project" value="InterPro"/>
</dbReference>
<evidence type="ECO:0000256" key="9">
    <source>
        <dbReference type="SAM" id="Phobius"/>
    </source>
</evidence>
<evidence type="ECO:0000256" key="8">
    <source>
        <dbReference type="ARBA" id="ARBA00023012"/>
    </source>
</evidence>
<dbReference type="GO" id="GO:0016020">
    <property type="term" value="C:membrane"/>
    <property type="evidence" value="ECO:0007669"/>
    <property type="project" value="InterPro"/>
</dbReference>
<dbReference type="InterPro" id="IPR050482">
    <property type="entry name" value="Sensor_HK_TwoCompSys"/>
</dbReference>
<evidence type="ECO:0000256" key="6">
    <source>
        <dbReference type="ARBA" id="ARBA00022777"/>
    </source>
</evidence>
<dbReference type="SUPFAM" id="SSF55874">
    <property type="entry name" value="ATPase domain of HSP90 chaperone/DNA topoisomerase II/histidine kinase"/>
    <property type="match status" value="1"/>
</dbReference>
<evidence type="ECO:0000256" key="7">
    <source>
        <dbReference type="ARBA" id="ARBA00022840"/>
    </source>
</evidence>
<feature type="transmembrane region" description="Helical" evidence="9">
    <location>
        <begin position="12"/>
        <end position="35"/>
    </location>
</feature>
<dbReference type="RefSeq" id="WP_185051394.1">
    <property type="nucleotide sequence ID" value="NZ_BAABIX010000007.1"/>
</dbReference>
<evidence type="ECO:0000313" key="12">
    <source>
        <dbReference type="Proteomes" id="UP000578449"/>
    </source>
</evidence>
<feature type="transmembrane region" description="Helical" evidence="9">
    <location>
        <begin position="102"/>
        <end position="122"/>
    </location>
</feature>
<comment type="catalytic activity">
    <reaction evidence="1">
        <text>ATP + protein L-histidine = ADP + protein N-phospho-L-histidine.</text>
        <dbReference type="EC" id="2.7.13.3"/>
    </reaction>
</comment>
<dbReference type="GO" id="GO:0046983">
    <property type="term" value="F:protein dimerization activity"/>
    <property type="evidence" value="ECO:0007669"/>
    <property type="project" value="InterPro"/>
</dbReference>
<feature type="transmembrane region" description="Helical" evidence="9">
    <location>
        <begin position="42"/>
        <end position="63"/>
    </location>
</feature>
<evidence type="ECO:0000313" key="11">
    <source>
        <dbReference type="EMBL" id="MBB5134501.1"/>
    </source>
</evidence>
<evidence type="ECO:0000256" key="5">
    <source>
        <dbReference type="ARBA" id="ARBA00022741"/>
    </source>
</evidence>
<evidence type="ECO:0000256" key="2">
    <source>
        <dbReference type="ARBA" id="ARBA00012438"/>
    </source>
</evidence>
<organism evidence="11 12">
    <name type="scientific">Thermocatellispora tengchongensis</name>
    <dbReference type="NCBI Taxonomy" id="1073253"/>
    <lineage>
        <taxon>Bacteria</taxon>
        <taxon>Bacillati</taxon>
        <taxon>Actinomycetota</taxon>
        <taxon>Actinomycetes</taxon>
        <taxon>Streptosporangiales</taxon>
        <taxon>Streptosporangiaceae</taxon>
        <taxon>Thermocatellispora</taxon>
    </lineage>
</organism>
<reference evidence="11 12" key="1">
    <citation type="submission" date="2020-08" db="EMBL/GenBank/DDBJ databases">
        <title>Genomic Encyclopedia of Type Strains, Phase IV (KMG-IV): sequencing the most valuable type-strain genomes for metagenomic binning, comparative biology and taxonomic classification.</title>
        <authorList>
            <person name="Goeker M."/>
        </authorList>
    </citation>
    <scope>NUCLEOTIDE SEQUENCE [LARGE SCALE GENOMIC DNA]</scope>
    <source>
        <strain evidence="11 12">DSM 45615</strain>
    </source>
</reference>
<evidence type="ECO:0000259" key="10">
    <source>
        <dbReference type="Pfam" id="PF07730"/>
    </source>
</evidence>
<name>A0A840P9H7_9ACTN</name>
<keyword evidence="3" id="KW-0597">Phosphoprotein</keyword>
<evidence type="ECO:0000256" key="4">
    <source>
        <dbReference type="ARBA" id="ARBA00022679"/>
    </source>
</evidence>
<accession>A0A840P9H7</accession>
<dbReference type="PANTHER" id="PTHR24421">
    <property type="entry name" value="NITRATE/NITRITE SENSOR PROTEIN NARX-RELATED"/>
    <property type="match status" value="1"/>
</dbReference>
<keyword evidence="9" id="KW-0472">Membrane</keyword>
<keyword evidence="9" id="KW-0812">Transmembrane</keyword>
<dbReference type="GO" id="GO:0005524">
    <property type="term" value="F:ATP binding"/>
    <property type="evidence" value="ECO:0007669"/>
    <property type="project" value="UniProtKB-KW"/>
</dbReference>
<evidence type="ECO:0000256" key="3">
    <source>
        <dbReference type="ARBA" id="ARBA00022553"/>
    </source>
</evidence>
<dbReference type="PANTHER" id="PTHR24421:SF10">
    <property type="entry name" value="NITRATE_NITRITE SENSOR PROTEIN NARQ"/>
    <property type="match status" value="1"/>
</dbReference>
<keyword evidence="12" id="KW-1185">Reference proteome</keyword>
<dbReference type="Proteomes" id="UP000578449">
    <property type="component" value="Unassembled WGS sequence"/>
</dbReference>
<sequence length="387" mass="40905">MTAEVLPLQRGLVPAWLVDLVLVLLGAAFTAAAVFDGIERHLAPVPLAIDAVLGVLSCAGILLRRRRPVGFAVIVSVFSVYALSASLVSFIALFTVAAHRRFAVVAPVVAGYALLSPLTAVVRPDLAAAHDADVVLGIICVTAVPAWGMYVRARHQLLASLRERAHRAEAEQELRIAQARHLERTRIAREMHDVLAHRISLLSLHAGALELRPNASPETIAGAAAVIRECGHQVLEDLREVIGVLRADRPDRLPERPQPGLGDLRTLVEESRRAGCQVTLDCGVADPAALPATIGRGAYRIVQEGLTNARKHAPGQPVTVTVRGAAGEGLTVELRNPVAADGVPPAIPGGGTGLIGLAERAAIAGGHLEHGRTAGGFRLRAWLPWPS</sequence>
<dbReference type="Gene3D" id="1.20.5.1930">
    <property type="match status" value="1"/>
</dbReference>
<protein>
    <recommendedName>
        <fullName evidence="2">histidine kinase</fullName>
        <ecNumber evidence="2">2.7.13.3</ecNumber>
    </recommendedName>
</protein>
<dbReference type="EMBL" id="JACHGN010000008">
    <property type="protein sequence ID" value="MBB5134501.1"/>
    <property type="molecule type" value="Genomic_DNA"/>
</dbReference>
<keyword evidence="5" id="KW-0547">Nucleotide-binding</keyword>
<dbReference type="InterPro" id="IPR036890">
    <property type="entry name" value="HATPase_C_sf"/>
</dbReference>
<evidence type="ECO:0000256" key="1">
    <source>
        <dbReference type="ARBA" id="ARBA00000085"/>
    </source>
</evidence>
<keyword evidence="9" id="KW-1133">Transmembrane helix</keyword>
<comment type="caution">
    <text evidence="11">The sequence shown here is derived from an EMBL/GenBank/DDBJ whole genome shotgun (WGS) entry which is preliminary data.</text>
</comment>
<keyword evidence="7" id="KW-0067">ATP-binding</keyword>
<dbReference type="CDD" id="cd16917">
    <property type="entry name" value="HATPase_UhpB-NarQ-NarX-like"/>
    <property type="match status" value="1"/>
</dbReference>
<gene>
    <name evidence="11" type="ORF">HNP84_004233</name>
</gene>
<dbReference type="Pfam" id="PF07730">
    <property type="entry name" value="HisKA_3"/>
    <property type="match status" value="1"/>
</dbReference>
<dbReference type="Gene3D" id="3.30.565.10">
    <property type="entry name" value="Histidine kinase-like ATPase, C-terminal domain"/>
    <property type="match status" value="1"/>
</dbReference>
<feature type="transmembrane region" description="Helical" evidence="9">
    <location>
        <begin position="69"/>
        <end position="95"/>
    </location>
</feature>
<keyword evidence="8" id="KW-0902">Two-component regulatory system</keyword>